<dbReference type="GO" id="GO:0050135">
    <property type="term" value="F:NADP+ nucleosidase activity"/>
    <property type="evidence" value="ECO:0007669"/>
    <property type="project" value="InterPro"/>
</dbReference>
<dbReference type="EMBL" id="SNRY01002300">
    <property type="protein sequence ID" value="KAA6325751.1"/>
    <property type="molecule type" value="Genomic_DNA"/>
</dbReference>
<feature type="domain" description="Prokaryotic STING" evidence="5">
    <location>
        <begin position="161"/>
        <end position="295"/>
    </location>
</feature>
<organism evidence="6">
    <name type="scientific">termite gut metagenome</name>
    <dbReference type="NCBI Taxonomy" id="433724"/>
    <lineage>
        <taxon>unclassified sequences</taxon>
        <taxon>metagenomes</taxon>
        <taxon>organismal metagenomes</taxon>
    </lineage>
</organism>
<evidence type="ECO:0000259" key="5">
    <source>
        <dbReference type="Pfam" id="PF20300"/>
    </source>
</evidence>
<dbReference type="GO" id="GO:0051607">
    <property type="term" value="P:defense response to virus"/>
    <property type="evidence" value="ECO:0007669"/>
    <property type="project" value="UniProtKB-KW"/>
</dbReference>
<evidence type="ECO:0000259" key="4">
    <source>
        <dbReference type="Pfam" id="PF10137"/>
    </source>
</evidence>
<evidence type="ECO:0000256" key="1">
    <source>
        <dbReference type="ARBA" id="ARBA00022741"/>
    </source>
</evidence>
<comment type="caution">
    <text evidence="6">The sequence shown here is derived from an EMBL/GenBank/DDBJ whole genome shotgun (WGS) entry which is preliminary data.</text>
</comment>
<reference evidence="6" key="1">
    <citation type="submission" date="2019-03" db="EMBL/GenBank/DDBJ databases">
        <title>Single cell metagenomics reveals metabolic interactions within the superorganism composed of flagellate Streblomastix strix and complex community of Bacteroidetes bacteria on its surface.</title>
        <authorList>
            <person name="Treitli S.C."/>
            <person name="Kolisko M."/>
            <person name="Husnik F."/>
            <person name="Keeling P."/>
            <person name="Hampl V."/>
        </authorList>
    </citation>
    <scope>NUCLEOTIDE SEQUENCE</scope>
    <source>
        <strain evidence="6">STM</strain>
    </source>
</reference>
<dbReference type="InterPro" id="IPR046876">
    <property type="entry name" value="Prok_STING"/>
</dbReference>
<keyword evidence="1" id="KW-0547">Nucleotide-binding</keyword>
<dbReference type="CDD" id="cd22659">
    <property type="entry name" value="STING_bact-like"/>
    <property type="match status" value="1"/>
</dbReference>
<feature type="domain" description="CD-NTase-associated protein 12/Pycsar effector protein TIR" evidence="4">
    <location>
        <begin position="4"/>
        <end position="121"/>
    </location>
</feature>
<evidence type="ECO:0000256" key="3">
    <source>
        <dbReference type="ARBA" id="ARBA00023118"/>
    </source>
</evidence>
<keyword evidence="3" id="KW-0051">Antiviral defense</keyword>
<dbReference type="GO" id="GO:0000166">
    <property type="term" value="F:nucleotide binding"/>
    <property type="evidence" value="ECO:0007669"/>
    <property type="project" value="UniProtKB-KW"/>
</dbReference>
<evidence type="ECO:0000256" key="2">
    <source>
        <dbReference type="ARBA" id="ARBA00022801"/>
    </source>
</evidence>
<keyword evidence="2" id="KW-0378">Hydrolase</keyword>
<dbReference type="Pfam" id="PF20300">
    <property type="entry name" value="prok_STING"/>
    <property type="match status" value="1"/>
</dbReference>
<accession>A0A5J4QYF7</accession>
<evidence type="ECO:0000313" key="6">
    <source>
        <dbReference type="EMBL" id="KAA6325751.1"/>
    </source>
</evidence>
<gene>
    <name evidence="6" type="ORF">EZS27_025071</name>
</gene>
<sequence length="315" mass="36339">MKTRIFIGSSSEGLEIAEKVKLFFEKDFECFLWTDDVFKYNENFLETLMKEASLFDFGLMVFTKDDYTKSRLADFDSPRDNVVFEYGLFLGRLGKDNAYIVKDKEVKLPSDLFGISNATFSSEKQLDGTVILDENSLNESLVKLKKQIEEKVHLGVLGMLPSTVLSIGYFYNFIEPVCNYLGDGNKIVVGDKEYSQFKFKIILPKDLDSDLKKRANTFYRKKKFDPIQIPTASRNYPLYVAIDTDNDRLVLSDMPTTLNGIDKAIEMYLRKGHIGKSVEQQLLEERELRNFESVLRHLVGIDAYCKDFIEIEIEN</sequence>
<dbReference type="Pfam" id="PF10137">
    <property type="entry name" value="CAP12-PCTIR_TIR"/>
    <property type="match status" value="1"/>
</dbReference>
<dbReference type="AlphaFoldDB" id="A0A5J4QYF7"/>
<proteinExistence type="predicted"/>
<name>A0A5J4QYF7_9ZZZZ</name>
<protein>
    <submittedName>
        <fullName evidence="6">Uncharacterized protein</fullName>
    </submittedName>
</protein>
<dbReference type="InterPro" id="IPR019302">
    <property type="entry name" value="CAP12/PCTIR_TIR_dom"/>
</dbReference>